<dbReference type="Proteomes" id="UP001415169">
    <property type="component" value="Unassembled WGS sequence"/>
</dbReference>
<keyword evidence="2" id="KW-0813">Transport</keyword>
<protein>
    <submittedName>
        <fullName evidence="6">Zinc ABC transporter substrate-binding protein</fullName>
    </submittedName>
</protein>
<organism evidence="6 7">
    <name type="scientific">Gryllotalpicola daejeonensis</name>
    <dbReference type="NCBI Taxonomy" id="993087"/>
    <lineage>
        <taxon>Bacteria</taxon>
        <taxon>Bacillati</taxon>
        <taxon>Actinomycetota</taxon>
        <taxon>Actinomycetes</taxon>
        <taxon>Micrococcales</taxon>
        <taxon>Microbacteriaceae</taxon>
        <taxon>Gryllotalpicola</taxon>
    </lineage>
</organism>
<name>A0ABP7ZKY5_9MICO</name>
<dbReference type="EMBL" id="BAABBV010000001">
    <property type="protein sequence ID" value="GAA4162298.1"/>
    <property type="molecule type" value="Genomic_DNA"/>
</dbReference>
<evidence type="ECO:0000313" key="6">
    <source>
        <dbReference type="EMBL" id="GAA4162298.1"/>
    </source>
</evidence>
<comment type="caution">
    <text evidence="6">The sequence shown here is derived from an EMBL/GenBank/DDBJ whole genome shotgun (WGS) entry which is preliminary data.</text>
</comment>
<keyword evidence="7" id="KW-1185">Reference proteome</keyword>
<accession>A0ABP7ZKY5</accession>
<dbReference type="PROSITE" id="PS51257">
    <property type="entry name" value="PROKAR_LIPOPROTEIN"/>
    <property type="match status" value="1"/>
</dbReference>
<evidence type="ECO:0000256" key="3">
    <source>
        <dbReference type="ARBA" id="ARBA00022723"/>
    </source>
</evidence>
<dbReference type="InterPro" id="IPR006127">
    <property type="entry name" value="ZnuA-like"/>
</dbReference>
<dbReference type="Pfam" id="PF01297">
    <property type="entry name" value="ZnuA"/>
    <property type="match status" value="1"/>
</dbReference>
<evidence type="ECO:0000256" key="2">
    <source>
        <dbReference type="ARBA" id="ARBA00022448"/>
    </source>
</evidence>
<keyword evidence="3" id="KW-0479">Metal-binding</keyword>
<gene>
    <name evidence="6" type="ORF">GCM10022286_21050</name>
</gene>
<evidence type="ECO:0000313" key="7">
    <source>
        <dbReference type="Proteomes" id="UP001415169"/>
    </source>
</evidence>
<keyword evidence="4 5" id="KW-0732">Signal</keyword>
<feature type="chain" id="PRO_5045314568" evidence="5">
    <location>
        <begin position="24"/>
        <end position="306"/>
    </location>
</feature>
<reference evidence="6" key="1">
    <citation type="journal article" date="2014" name="Int. J. Syst. Evol. Microbiol.">
        <title>Complete genome of a new Firmicutes species belonging to the dominant human colonic microbiota ('Ruminococcus bicirculans') reveals two chromosomes and a selective capacity to utilize plant glucans.</title>
        <authorList>
            <consortium name="NISC Comparative Sequencing Program"/>
            <person name="Wegmann U."/>
            <person name="Louis P."/>
            <person name="Goesmann A."/>
            <person name="Henrissat B."/>
            <person name="Duncan S.H."/>
            <person name="Flint H.J."/>
        </authorList>
    </citation>
    <scope>NUCLEOTIDE SEQUENCE</scope>
    <source>
        <strain evidence="6">JCM 17590</strain>
    </source>
</reference>
<reference evidence="6" key="2">
    <citation type="submission" date="2023-12" db="EMBL/GenBank/DDBJ databases">
        <authorList>
            <person name="Sun Q."/>
            <person name="Inoue M."/>
        </authorList>
    </citation>
    <scope>NUCLEOTIDE SEQUENCE</scope>
    <source>
        <strain evidence="6">JCM 17590</strain>
    </source>
</reference>
<dbReference type="PANTHER" id="PTHR42953">
    <property type="entry name" value="HIGH-AFFINITY ZINC UPTAKE SYSTEM PROTEIN ZNUA-RELATED"/>
    <property type="match status" value="1"/>
</dbReference>
<sequence>MRDVKRSRLLVPLALSTAVIALAACSSTPSDAQDTSGAINVVASTNVWGSVASAIGGDHVKVTSIIDDPDKDPHEYQADARNQLAISKADVVIANGGGYDDFVTKMVSAAKKQPAVLTAATISGYDQHPSDGEFNEHLWYDFPTVQKVADKLETAFAKADPSDKADFEANAKKFGDQLATLESTEGQLKSAHAGEGVTITEPVPLYMLDAIGLKNLTPENFSEAIEEDTDVAPAVLKQTLDLYASGKVKLLAYNEQTTGPQTEDVLNAAKQNNVAVVPVTETLPAGKNYIEWMTANLDAIGAALGD</sequence>
<proteinExistence type="predicted"/>
<dbReference type="PANTHER" id="PTHR42953:SF1">
    <property type="entry name" value="METAL-BINDING PROTEIN HI_0362-RELATED"/>
    <property type="match status" value="1"/>
</dbReference>
<evidence type="ECO:0000256" key="4">
    <source>
        <dbReference type="ARBA" id="ARBA00022729"/>
    </source>
</evidence>
<dbReference type="SUPFAM" id="SSF53807">
    <property type="entry name" value="Helical backbone' metal receptor"/>
    <property type="match status" value="1"/>
</dbReference>
<evidence type="ECO:0000256" key="5">
    <source>
        <dbReference type="SAM" id="SignalP"/>
    </source>
</evidence>
<evidence type="ECO:0000256" key="1">
    <source>
        <dbReference type="ARBA" id="ARBA00004196"/>
    </source>
</evidence>
<dbReference type="Gene3D" id="3.40.50.1980">
    <property type="entry name" value="Nitrogenase molybdenum iron protein domain"/>
    <property type="match status" value="2"/>
</dbReference>
<comment type="subcellular location">
    <subcellularLocation>
        <location evidence="1">Cell envelope</location>
    </subcellularLocation>
</comment>
<dbReference type="InterPro" id="IPR050492">
    <property type="entry name" value="Bact_metal-bind_prot9"/>
</dbReference>
<feature type="signal peptide" evidence="5">
    <location>
        <begin position="1"/>
        <end position="23"/>
    </location>
</feature>